<dbReference type="PANTHER" id="PTHR35333:SF5">
    <property type="entry name" value="CONSERVED LIPOPROTEIN LPQF-RELATED"/>
    <property type="match status" value="1"/>
</dbReference>
<reference evidence="3" key="2">
    <citation type="submission" date="2014-05" db="EMBL/GenBank/DDBJ databases">
        <title>The genome and life-stage specific transcriptomes of Globodera pallida elucidate key aspects of plant parasitism by a cyst nematode.</title>
        <authorList>
            <person name="Cotton J.A."/>
            <person name="Lilley C.J."/>
            <person name="Jones L.M."/>
            <person name="Kikuchi T."/>
            <person name="Reid A.J."/>
            <person name="Thorpe P."/>
            <person name="Tsai I.J."/>
            <person name="Beasley H."/>
            <person name="Blok V."/>
            <person name="Cock P.J.A."/>
            <person name="Van den Akker S.E."/>
            <person name="Holroyd N."/>
            <person name="Hunt M."/>
            <person name="Mantelin S."/>
            <person name="Naghra H."/>
            <person name="Pain A."/>
            <person name="Palomares-Rius J.E."/>
            <person name="Zarowiecki M."/>
            <person name="Berriman M."/>
            <person name="Jones J.T."/>
            <person name="Urwin P.E."/>
        </authorList>
    </citation>
    <scope>NUCLEOTIDE SEQUENCE [LARGE SCALE GENOMIC DNA]</scope>
    <source>
        <strain evidence="3">Lindley</strain>
    </source>
</reference>
<evidence type="ECO:0000313" key="3">
    <source>
        <dbReference type="Proteomes" id="UP000050741"/>
    </source>
</evidence>
<feature type="domain" description="Beta-lactamase class A catalytic" evidence="2">
    <location>
        <begin position="159"/>
        <end position="368"/>
    </location>
</feature>
<proteinExistence type="predicted"/>
<dbReference type="GO" id="GO:0030655">
    <property type="term" value="P:beta-lactam antibiotic catabolic process"/>
    <property type="evidence" value="ECO:0007669"/>
    <property type="project" value="InterPro"/>
</dbReference>
<dbReference type="InterPro" id="IPR000871">
    <property type="entry name" value="Beta-lactam_class-A"/>
</dbReference>
<dbReference type="Proteomes" id="UP000050741">
    <property type="component" value="Unassembled WGS sequence"/>
</dbReference>
<reference evidence="3" key="1">
    <citation type="submission" date="2013-12" db="EMBL/GenBank/DDBJ databases">
        <authorList>
            <person name="Aslett M."/>
        </authorList>
    </citation>
    <scope>NUCLEOTIDE SEQUENCE [LARGE SCALE GENOMIC DNA]</scope>
    <source>
        <strain evidence="3">Lindley</strain>
    </source>
</reference>
<dbReference type="Pfam" id="PF13354">
    <property type="entry name" value="Beta-lactamase2"/>
    <property type="match status" value="1"/>
</dbReference>
<name>A0A183C8B1_GLOPA</name>
<organism evidence="3 4">
    <name type="scientific">Globodera pallida</name>
    <name type="common">Potato cyst nematode worm</name>
    <name type="synonym">Heterodera pallida</name>
    <dbReference type="NCBI Taxonomy" id="36090"/>
    <lineage>
        <taxon>Eukaryota</taxon>
        <taxon>Metazoa</taxon>
        <taxon>Ecdysozoa</taxon>
        <taxon>Nematoda</taxon>
        <taxon>Chromadorea</taxon>
        <taxon>Rhabditida</taxon>
        <taxon>Tylenchina</taxon>
        <taxon>Tylenchomorpha</taxon>
        <taxon>Tylenchoidea</taxon>
        <taxon>Heteroderidae</taxon>
        <taxon>Heteroderinae</taxon>
        <taxon>Globodera</taxon>
    </lineage>
</organism>
<dbReference type="SUPFAM" id="SSF56601">
    <property type="entry name" value="beta-lactamase/transpeptidase-like"/>
    <property type="match status" value="1"/>
</dbReference>
<dbReference type="WBParaSite" id="GPLIN_000910700">
    <property type="protein sequence ID" value="GPLIN_000910700"/>
    <property type="gene ID" value="GPLIN_000910700"/>
</dbReference>
<dbReference type="AlphaFoldDB" id="A0A183C8B1"/>
<dbReference type="GO" id="GO:0046677">
    <property type="term" value="P:response to antibiotic"/>
    <property type="evidence" value="ECO:0007669"/>
    <property type="project" value="InterPro"/>
</dbReference>
<dbReference type="PANTHER" id="PTHR35333">
    <property type="entry name" value="BETA-LACTAMASE"/>
    <property type="match status" value="1"/>
</dbReference>
<sequence length="440" mass="47208">MNGRLVRSVLLRPSLPDSAAARHRARPPPAGRPRTPRPTADSRPYERRGVDGLLAILSGGGDYAGFFAPGFKAQVPKAMFDQVTAQLIAANGKPGAILGGAVRVRYGTAIAVVMLVVDPAPPHQVTGLLVTGFEAEEKTLAEVEAALGRLRGDSGYAIARLGTGAPQLIAGRNADTRYAIGSAFKLVILAELVRLTNKGERKWDDLVTLDGGMLPGGGYTTKPKGTQVSLRELATQMISISDNSATDILLHHLGRQKVEAMMPVLGIADPARNRPFLGALDMFRLKGVAGLADRYLKLDEAGRRAMLDGEVAGIPPILIDITSFRTKTPKMIDTLEWFESPNDLVRVMDWLRRNTEGPAGADARAILSKNPGLGPDARGKWQWAGFKGGSEPGVMNLTYLLQARGGDWYVVTASWNDPQRDVEEGRFVGLLNRAVALSAP</sequence>
<protein>
    <submittedName>
        <fullName evidence="4">Beta-lactamase2 domain-containing protein</fullName>
    </submittedName>
</protein>
<accession>A0A183C8B1</accession>
<dbReference type="Gene3D" id="3.40.710.10">
    <property type="entry name" value="DD-peptidase/beta-lactamase superfamily"/>
    <property type="match status" value="1"/>
</dbReference>
<keyword evidence="3" id="KW-1185">Reference proteome</keyword>
<evidence type="ECO:0000313" key="4">
    <source>
        <dbReference type="WBParaSite" id="GPLIN_000910700"/>
    </source>
</evidence>
<dbReference type="InterPro" id="IPR045155">
    <property type="entry name" value="Beta-lactam_cat"/>
</dbReference>
<feature type="region of interest" description="Disordered" evidence="1">
    <location>
        <begin position="14"/>
        <end position="45"/>
    </location>
</feature>
<dbReference type="GO" id="GO:0008800">
    <property type="term" value="F:beta-lactamase activity"/>
    <property type="evidence" value="ECO:0007669"/>
    <property type="project" value="InterPro"/>
</dbReference>
<reference evidence="4" key="3">
    <citation type="submission" date="2016-06" db="UniProtKB">
        <authorList>
            <consortium name="WormBaseParasite"/>
        </authorList>
    </citation>
    <scope>IDENTIFICATION</scope>
</reference>
<evidence type="ECO:0000259" key="2">
    <source>
        <dbReference type="Pfam" id="PF13354"/>
    </source>
</evidence>
<evidence type="ECO:0000256" key="1">
    <source>
        <dbReference type="SAM" id="MobiDB-lite"/>
    </source>
</evidence>
<dbReference type="InterPro" id="IPR012338">
    <property type="entry name" value="Beta-lactam/transpept-like"/>
</dbReference>